<dbReference type="Pfam" id="PF12833">
    <property type="entry name" value="HTH_18"/>
    <property type="match status" value="1"/>
</dbReference>
<dbReference type="InterPro" id="IPR050908">
    <property type="entry name" value="SmbC-like"/>
</dbReference>
<keyword evidence="3" id="KW-0804">Transcription</keyword>
<organism evidence="5">
    <name type="scientific">hydrothermal vent metagenome</name>
    <dbReference type="NCBI Taxonomy" id="652676"/>
    <lineage>
        <taxon>unclassified sequences</taxon>
        <taxon>metagenomes</taxon>
        <taxon>ecological metagenomes</taxon>
    </lineage>
</organism>
<dbReference type="InterPro" id="IPR011256">
    <property type="entry name" value="Reg_factor_effector_dom_sf"/>
</dbReference>
<dbReference type="InterPro" id="IPR009057">
    <property type="entry name" value="Homeodomain-like_sf"/>
</dbReference>
<gene>
    <name evidence="5" type="ORF">MNB_SV-4-1440</name>
</gene>
<dbReference type="SMART" id="SM00871">
    <property type="entry name" value="AraC_E_bind"/>
    <property type="match status" value="1"/>
</dbReference>
<dbReference type="AlphaFoldDB" id="A0A1W1E6U3"/>
<dbReference type="EMBL" id="FPIB01000002">
    <property type="protein sequence ID" value="SFV89694.1"/>
    <property type="molecule type" value="Genomic_DNA"/>
</dbReference>
<evidence type="ECO:0000256" key="3">
    <source>
        <dbReference type="ARBA" id="ARBA00023163"/>
    </source>
</evidence>
<dbReference type="Gene3D" id="1.10.10.60">
    <property type="entry name" value="Homeodomain-like"/>
    <property type="match status" value="1"/>
</dbReference>
<dbReference type="InterPro" id="IPR010499">
    <property type="entry name" value="AraC_E-bd"/>
</dbReference>
<dbReference type="GO" id="GO:0003700">
    <property type="term" value="F:DNA-binding transcription factor activity"/>
    <property type="evidence" value="ECO:0007669"/>
    <property type="project" value="InterPro"/>
</dbReference>
<dbReference type="SMART" id="SM00342">
    <property type="entry name" value="HTH_ARAC"/>
    <property type="match status" value="1"/>
</dbReference>
<dbReference type="PROSITE" id="PS01124">
    <property type="entry name" value="HTH_ARAC_FAMILY_2"/>
    <property type="match status" value="1"/>
</dbReference>
<dbReference type="PANTHER" id="PTHR40055:SF1">
    <property type="entry name" value="TRANSCRIPTIONAL REGULATOR YGIV-RELATED"/>
    <property type="match status" value="1"/>
</dbReference>
<dbReference type="InterPro" id="IPR020449">
    <property type="entry name" value="Tscrpt_reg_AraC-type_HTH"/>
</dbReference>
<protein>
    <submittedName>
        <fullName evidence="5">Transcriptional regulator, AraC family</fullName>
    </submittedName>
</protein>
<dbReference type="Pfam" id="PF06445">
    <property type="entry name" value="GyrI-like"/>
    <property type="match status" value="1"/>
</dbReference>
<evidence type="ECO:0000256" key="1">
    <source>
        <dbReference type="ARBA" id="ARBA00023015"/>
    </source>
</evidence>
<dbReference type="InterPro" id="IPR018060">
    <property type="entry name" value="HTH_AraC"/>
</dbReference>
<evidence type="ECO:0000259" key="4">
    <source>
        <dbReference type="PROSITE" id="PS01124"/>
    </source>
</evidence>
<name>A0A1W1E6U3_9ZZZZ</name>
<dbReference type="GO" id="GO:0043565">
    <property type="term" value="F:sequence-specific DNA binding"/>
    <property type="evidence" value="ECO:0007669"/>
    <property type="project" value="InterPro"/>
</dbReference>
<feature type="domain" description="HTH araC/xylS-type" evidence="4">
    <location>
        <begin position="3"/>
        <end position="102"/>
    </location>
</feature>
<accession>A0A1W1E6U3</accession>
<evidence type="ECO:0000313" key="5">
    <source>
        <dbReference type="EMBL" id="SFV89694.1"/>
    </source>
</evidence>
<dbReference type="SUPFAM" id="SSF46689">
    <property type="entry name" value="Homeodomain-like"/>
    <property type="match status" value="2"/>
</dbReference>
<evidence type="ECO:0000256" key="2">
    <source>
        <dbReference type="ARBA" id="ARBA00023125"/>
    </source>
</evidence>
<sequence length="273" mass="31779">MANDLMFYIYTNIDTDINIDEAAQTLGMDRFYLHKVFKNVFGRNIYESIKSIRLQKASNLLITNRYSTISKIATACGYSSQTSFIRAFKVRFGMTPKTWRNGGYLQYSNKLLEEIQNRAFYVTEPQIVKRSPIEAFYLRDNGYGPHIKQSWQKLQTIIYTLEPKNYTLISLFHDNPAITSLDACQHVSAISLDAKNSEVNLPKFKIAGGVYARFEVKGEREDLLHFIRWVYHTWLPQSGYETTTKPPYAIYRTNHHLSEDGHFDMDFYLSITL</sequence>
<keyword evidence="2" id="KW-0238">DNA-binding</keyword>
<dbReference type="PANTHER" id="PTHR40055">
    <property type="entry name" value="TRANSCRIPTIONAL REGULATOR YGIV-RELATED"/>
    <property type="match status" value="1"/>
</dbReference>
<dbReference type="InterPro" id="IPR029442">
    <property type="entry name" value="GyrI-like"/>
</dbReference>
<reference evidence="5" key="1">
    <citation type="submission" date="2016-10" db="EMBL/GenBank/DDBJ databases">
        <authorList>
            <person name="de Groot N.N."/>
        </authorList>
    </citation>
    <scope>NUCLEOTIDE SEQUENCE</scope>
</reference>
<proteinExistence type="predicted"/>
<keyword evidence="1" id="KW-0805">Transcription regulation</keyword>
<dbReference type="PRINTS" id="PR00032">
    <property type="entry name" value="HTHARAC"/>
</dbReference>
<dbReference type="Gene3D" id="3.20.80.10">
    <property type="entry name" value="Regulatory factor, effector binding domain"/>
    <property type="match status" value="1"/>
</dbReference>
<dbReference type="SUPFAM" id="SSF55136">
    <property type="entry name" value="Probable bacterial effector-binding domain"/>
    <property type="match status" value="1"/>
</dbReference>